<comment type="caution">
    <text evidence="12">The sequence shown here is derived from an EMBL/GenBank/DDBJ whole genome shotgun (WGS) entry which is preliminary data.</text>
</comment>
<dbReference type="GO" id="GO:0043546">
    <property type="term" value="F:molybdopterin cofactor binding"/>
    <property type="evidence" value="ECO:0007669"/>
    <property type="project" value="InterPro"/>
</dbReference>
<evidence type="ECO:0000259" key="11">
    <source>
        <dbReference type="Pfam" id="PF01568"/>
    </source>
</evidence>
<dbReference type="PANTHER" id="PTHR43105:SF4">
    <property type="entry name" value="PROTEIN YDEP"/>
    <property type="match status" value="1"/>
</dbReference>
<dbReference type="InterPro" id="IPR041953">
    <property type="entry name" value="YdeP_MopB"/>
</dbReference>
<feature type="domain" description="Molybdopterin dinucleotide-binding" evidence="11">
    <location>
        <begin position="673"/>
        <end position="780"/>
    </location>
</feature>
<accession>A0A8X8GFB2</accession>
<keyword evidence="8" id="KW-0408">Iron</keyword>
<evidence type="ECO:0000259" key="10">
    <source>
        <dbReference type="Pfam" id="PF00384"/>
    </source>
</evidence>
<keyword evidence="4" id="KW-0004">4Fe-4S</keyword>
<evidence type="ECO:0000256" key="1">
    <source>
        <dbReference type="ARBA" id="ARBA00001942"/>
    </source>
</evidence>
<evidence type="ECO:0000256" key="7">
    <source>
        <dbReference type="ARBA" id="ARBA00023002"/>
    </source>
</evidence>
<dbReference type="NCBIfam" id="TIGR01701">
    <property type="entry name" value="Fdhalpha-like"/>
    <property type="match status" value="1"/>
</dbReference>
<evidence type="ECO:0000313" key="12">
    <source>
        <dbReference type="EMBL" id="MCF0263883.1"/>
    </source>
</evidence>
<keyword evidence="7" id="KW-0560">Oxidoreductase</keyword>
<organism evidence="12 13">
    <name type="scientific">Acinetobacter guillouiae</name>
    <name type="common">Acinetobacter genomosp. 11</name>
    <dbReference type="NCBI Taxonomy" id="106649"/>
    <lineage>
        <taxon>Bacteria</taxon>
        <taxon>Pseudomonadati</taxon>
        <taxon>Pseudomonadota</taxon>
        <taxon>Gammaproteobacteria</taxon>
        <taxon>Moraxellales</taxon>
        <taxon>Moraxellaceae</taxon>
        <taxon>Acinetobacter</taxon>
    </lineage>
</organism>
<dbReference type="Pfam" id="PF01568">
    <property type="entry name" value="Molydop_binding"/>
    <property type="match status" value="1"/>
</dbReference>
<dbReference type="PIRSF" id="PIRSF000144">
    <property type="entry name" value="CbbBc"/>
    <property type="match status" value="1"/>
</dbReference>
<name>A0A8X8GFB2_ACIGI</name>
<dbReference type="RefSeq" id="WP_234622893.1">
    <property type="nucleotide sequence ID" value="NZ_JAHWXT010000001.1"/>
</dbReference>
<keyword evidence="5" id="KW-0500">Molybdenum</keyword>
<evidence type="ECO:0000256" key="8">
    <source>
        <dbReference type="ARBA" id="ARBA00023004"/>
    </source>
</evidence>
<dbReference type="GO" id="GO:1990204">
    <property type="term" value="C:oxidoreductase complex"/>
    <property type="evidence" value="ECO:0007669"/>
    <property type="project" value="UniProtKB-ARBA"/>
</dbReference>
<comment type="cofactor">
    <cofactor evidence="1">
        <name>Mo-bis(molybdopterin guanine dinucleotide)</name>
        <dbReference type="ChEBI" id="CHEBI:60539"/>
    </cofactor>
</comment>
<proteinExistence type="inferred from homology"/>
<comment type="cofactor">
    <cofactor evidence="2">
        <name>[4Fe-4S] cluster</name>
        <dbReference type="ChEBI" id="CHEBI:49883"/>
    </cofactor>
</comment>
<dbReference type="Proteomes" id="UP000887320">
    <property type="component" value="Unassembled WGS sequence"/>
</dbReference>
<dbReference type="EMBL" id="JAHWXT010000001">
    <property type="protein sequence ID" value="MCF0263883.1"/>
    <property type="molecule type" value="Genomic_DNA"/>
</dbReference>
<dbReference type="InterPro" id="IPR006657">
    <property type="entry name" value="MoPterin_dinucl-bd_dom"/>
</dbReference>
<protein>
    <submittedName>
        <fullName evidence="12">FdhF/YdeP family oxidoreductase</fullName>
    </submittedName>
</protein>
<evidence type="ECO:0000256" key="2">
    <source>
        <dbReference type="ARBA" id="ARBA00001966"/>
    </source>
</evidence>
<evidence type="ECO:0000256" key="6">
    <source>
        <dbReference type="ARBA" id="ARBA00022723"/>
    </source>
</evidence>
<gene>
    <name evidence="12" type="ORF">KW868_05295</name>
</gene>
<comment type="similarity">
    <text evidence="3">Belongs to the prokaryotic molybdopterin-containing oxidoreductase family.</text>
</comment>
<evidence type="ECO:0000256" key="3">
    <source>
        <dbReference type="ARBA" id="ARBA00010312"/>
    </source>
</evidence>
<dbReference type="GO" id="GO:0008863">
    <property type="term" value="F:formate dehydrogenase (NAD+) activity"/>
    <property type="evidence" value="ECO:0007669"/>
    <property type="project" value="InterPro"/>
</dbReference>
<sequence>MNDLEKNKPETEGQERHIQENTNFARIEPYTHPAGGWGALLSVARNLKRQEVFAKGSITLMNINQPTGFDCPGCAWPEKKDTHAFNFCENGAKAVAFEATSKRVTPEFFAHHTVSWLAEQNDFYLEDLGRLTDPIRYDVATDKYVPISWDDAFKLIAQHLQALDHPDQAAFYTSGRASNEAAFLYQLFVRSYGTNNFPDCSNMCHETTSIGLKDSIGLGKGTVTLDDFDQADTVFSFGHNPGTNHPRMLGTLREVSRRGGNIIAINPIKERGLERFQDPQAAIEMMTNGSTPISRFYFQPKIGGDYALLLGMMKHLHEWDKQAILAGKKGVFDRQYIAENTVGFDEMLKEVDRTEWRDIYQYSGLSSENLESIAKMFCESERSIFCWGMGITQHRHGTANVHMLANLLLAKGQIGRHGAGLCPVRGHSNVQGDRTMGINELPSEKMLDDIDRVFNIKSPRKHGYGVVETIKAMYEGDVKVFIALGGNFAVATPDTPYTQEALKRCSLVVNIATKLNRSHLVCGKNALVLPCLGRTELDKQLKGNQAISVEDSMSNVHLSAGRNEPASKNLLSEPDIVARMAEATLPDSKIKWRWYVEDYDRIRDSIEEVFEEFKDFNGRAYQPGGFHLIHPANVKVWNTPVGKAQFLITPLTQVYNDQENQFSAQYTKSKVYTLMTIRSHDQYNTTLYGLDDRYRGVFGQRRVLFINQQDIDEAGFVADQWVDIESVFSDGVKRVVKSFRIVPYNIPPGSLAAYYPETNPLVALSSHDQYAKIPASKSVPVILHAGDAPEHFNLFTEVDPENAEKKVEI</sequence>
<dbReference type="CDD" id="cd02767">
    <property type="entry name" value="MopB_ydeP"/>
    <property type="match status" value="1"/>
</dbReference>
<dbReference type="InterPro" id="IPR050123">
    <property type="entry name" value="Prok_molybdopt-oxidoreductase"/>
</dbReference>
<evidence type="ECO:0000256" key="9">
    <source>
        <dbReference type="ARBA" id="ARBA00023014"/>
    </source>
</evidence>
<dbReference type="GO" id="GO:0051539">
    <property type="term" value="F:4 iron, 4 sulfur cluster binding"/>
    <property type="evidence" value="ECO:0007669"/>
    <property type="project" value="UniProtKB-KW"/>
</dbReference>
<dbReference type="GO" id="GO:0045333">
    <property type="term" value="P:cellular respiration"/>
    <property type="evidence" value="ECO:0007669"/>
    <property type="project" value="UniProtKB-ARBA"/>
</dbReference>
<dbReference type="PANTHER" id="PTHR43105">
    <property type="entry name" value="RESPIRATORY NITRATE REDUCTASE"/>
    <property type="match status" value="1"/>
</dbReference>
<dbReference type="GO" id="GO:0030151">
    <property type="term" value="F:molybdenum ion binding"/>
    <property type="evidence" value="ECO:0007669"/>
    <property type="project" value="InterPro"/>
</dbReference>
<dbReference type="AlphaFoldDB" id="A0A8X8GFB2"/>
<dbReference type="SUPFAM" id="SSF53706">
    <property type="entry name" value="Formate dehydrogenase/DMSO reductase, domains 1-3"/>
    <property type="match status" value="1"/>
</dbReference>
<evidence type="ECO:0000256" key="4">
    <source>
        <dbReference type="ARBA" id="ARBA00022485"/>
    </source>
</evidence>
<dbReference type="SUPFAM" id="SSF50692">
    <property type="entry name" value="ADC-like"/>
    <property type="match status" value="1"/>
</dbReference>
<keyword evidence="6" id="KW-0479">Metal-binding</keyword>
<evidence type="ECO:0000256" key="5">
    <source>
        <dbReference type="ARBA" id="ARBA00022505"/>
    </source>
</evidence>
<dbReference type="GO" id="GO:0016020">
    <property type="term" value="C:membrane"/>
    <property type="evidence" value="ECO:0007669"/>
    <property type="project" value="TreeGrafter"/>
</dbReference>
<dbReference type="InterPro" id="IPR009010">
    <property type="entry name" value="Asp_de-COase-like_dom_sf"/>
</dbReference>
<feature type="domain" description="Molybdopterin oxidoreductase" evidence="10">
    <location>
        <begin position="130"/>
        <end position="512"/>
    </location>
</feature>
<keyword evidence="9" id="KW-0411">Iron-sulfur</keyword>
<dbReference type="InterPro" id="IPR006656">
    <property type="entry name" value="Mopterin_OxRdtase"/>
</dbReference>
<dbReference type="Gene3D" id="3.40.228.10">
    <property type="entry name" value="Dimethylsulfoxide Reductase, domain 2"/>
    <property type="match status" value="1"/>
</dbReference>
<dbReference type="InterPro" id="IPR010046">
    <property type="entry name" value="Mopterin_OxRdtse_a_bac"/>
</dbReference>
<dbReference type="Gene3D" id="3.40.50.740">
    <property type="match status" value="1"/>
</dbReference>
<reference evidence="12" key="1">
    <citation type="submission" date="2021-07" db="EMBL/GenBank/DDBJ databases">
        <authorList>
            <person name="Fernandez M."/>
            <person name="Pereira P."/>
            <person name="Torres Tejerizo G.A."/>
            <person name="Gonzalez P."/>
            <person name="Agostini E."/>
        </authorList>
    </citation>
    <scope>NUCLEOTIDE SEQUENCE</scope>
    <source>
        <strain evidence="12">SFC 500-1A</strain>
    </source>
</reference>
<dbReference type="CDD" id="cd02787">
    <property type="entry name" value="MopB_CT_ydeP"/>
    <property type="match status" value="1"/>
</dbReference>
<dbReference type="InterPro" id="IPR037951">
    <property type="entry name" value="MopB_CT_YdeP"/>
</dbReference>
<evidence type="ECO:0000313" key="13">
    <source>
        <dbReference type="Proteomes" id="UP000887320"/>
    </source>
</evidence>
<dbReference type="Pfam" id="PF00384">
    <property type="entry name" value="Molybdopterin"/>
    <property type="match status" value="1"/>
</dbReference>